<dbReference type="InterPro" id="IPR014748">
    <property type="entry name" value="Enoyl-CoA_hydra_C"/>
</dbReference>
<name>A0A0W0Z7V0_9GAMM</name>
<dbReference type="PANTHER" id="PTHR42964">
    <property type="entry name" value="ENOYL-COA HYDRATASE"/>
    <property type="match status" value="1"/>
</dbReference>
<evidence type="ECO:0000313" key="2">
    <source>
        <dbReference type="EMBL" id="KTD65022.1"/>
    </source>
</evidence>
<dbReference type="eggNOG" id="COG1024">
    <property type="taxonomic scope" value="Bacteria"/>
</dbReference>
<dbReference type="CDD" id="cd06558">
    <property type="entry name" value="crotonase-like"/>
    <property type="match status" value="1"/>
</dbReference>
<dbReference type="GO" id="GO:0008300">
    <property type="term" value="P:isoprenoid catabolic process"/>
    <property type="evidence" value="ECO:0007669"/>
    <property type="project" value="TreeGrafter"/>
</dbReference>
<evidence type="ECO:0000313" key="3">
    <source>
        <dbReference type="Proteomes" id="UP000054600"/>
    </source>
</evidence>
<dbReference type="InterPro" id="IPR029045">
    <property type="entry name" value="ClpP/crotonase-like_dom_sf"/>
</dbReference>
<dbReference type="GO" id="GO:0016853">
    <property type="term" value="F:isomerase activity"/>
    <property type="evidence" value="ECO:0007669"/>
    <property type="project" value="UniProtKB-KW"/>
</dbReference>
<dbReference type="PATRIC" id="fig|1122169.6.peg.443"/>
<keyword evidence="3" id="KW-1185">Reference proteome</keyword>
<dbReference type="AlphaFoldDB" id="A0A0W0Z7V0"/>
<dbReference type="Pfam" id="PF00378">
    <property type="entry name" value="ECH_1"/>
    <property type="match status" value="1"/>
</dbReference>
<comment type="caution">
    <text evidence="2">The sequence shown here is derived from an EMBL/GenBank/DDBJ whole genome shotgun (WGS) entry which is preliminary data.</text>
</comment>
<keyword evidence="2" id="KW-0413">Isomerase</keyword>
<gene>
    <name evidence="2" type="ORF">Lsha_0391</name>
</gene>
<dbReference type="OrthoDB" id="9807606at2"/>
<proteinExistence type="inferred from homology"/>
<dbReference type="PANTHER" id="PTHR42964:SF1">
    <property type="entry name" value="POLYKETIDE BIOSYNTHESIS ENOYL-COA HYDRATASE PKSH-RELATED"/>
    <property type="match status" value="1"/>
</dbReference>
<dbReference type="SUPFAM" id="SSF52096">
    <property type="entry name" value="ClpP/crotonase"/>
    <property type="match status" value="1"/>
</dbReference>
<dbReference type="Gene3D" id="1.10.12.10">
    <property type="entry name" value="Lyase 2-enoyl-coa Hydratase, Chain A, domain 2"/>
    <property type="match status" value="1"/>
</dbReference>
<protein>
    <submittedName>
        <fullName evidence="2">Enoyl CoA hydratase/isomerase (Crotonase)</fullName>
    </submittedName>
</protein>
<dbReference type="Proteomes" id="UP000054600">
    <property type="component" value="Unassembled WGS sequence"/>
</dbReference>
<sequence length="258" mass="28280">MSDLLSEIQDKVCFLTINRVSKNNAFDNHLLTEMDNQLQSAIENPQVRVIVLKANGKHFCAGADLAWMQRMADFSEEENLKDTMVLGNLMFHLHQSPKPTIAMIHGAAFGGGAGLAAACDIAIATSSARFCFSEAKLGLIPAVISPYVVKAIGERIAQMLFMSGEVFDAPRAMSMNLVQHCVPEDSLLDFTINYAQQIANNAPEAVIQSKALARYVADKTINEELVYHTASLIAHKRISAEGQKGLKAFLNKETPNWN</sequence>
<evidence type="ECO:0000256" key="1">
    <source>
        <dbReference type="ARBA" id="ARBA00005254"/>
    </source>
</evidence>
<comment type="similarity">
    <text evidence="1">Belongs to the enoyl-CoA hydratase/isomerase family.</text>
</comment>
<dbReference type="InterPro" id="IPR001753">
    <property type="entry name" value="Enoyl-CoA_hydra/iso"/>
</dbReference>
<dbReference type="EMBL" id="LNYW01000016">
    <property type="protein sequence ID" value="KTD65022.1"/>
    <property type="molecule type" value="Genomic_DNA"/>
</dbReference>
<dbReference type="STRING" id="1122169.Lsha_0391"/>
<organism evidence="2 3">
    <name type="scientific">Legionella shakespearei DSM 23087</name>
    <dbReference type="NCBI Taxonomy" id="1122169"/>
    <lineage>
        <taxon>Bacteria</taxon>
        <taxon>Pseudomonadati</taxon>
        <taxon>Pseudomonadota</taxon>
        <taxon>Gammaproteobacteria</taxon>
        <taxon>Legionellales</taxon>
        <taxon>Legionellaceae</taxon>
        <taxon>Legionella</taxon>
    </lineage>
</organism>
<dbReference type="RefSeq" id="WP_018575912.1">
    <property type="nucleotide sequence ID" value="NZ_KB892381.1"/>
</dbReference>
<dbReference type="Gene3D" id="3.90.226.10">
    <property type="entry name" value="2-enoyl-CoA Hydratase, Chain A, domain 1"/>
    <property type="match status" value="1"/>
</dbReference>
<accession>A0A0W0Z7V0</accession>
<dbReference type="InterPro" id="IPR051683">
    <property type="entry name" value="Enoyl-CoA_Hydratase/Isomerase"/>
</dbReference>
<reference evidence="2 3" key="1">
    <citation type="submission" date="2015-11" db="EMBL/GenBank/DDBJ databases">
        <title>Genomic analysis of 38 Legionella species identifies large and diverse effector repertoires.</title>
        <authorList>
            <person name="Burstein D."/>
            <person name="Amaro F."/>
            <person name="Zusman T."/>
            <person name="Lifshitz Z."/>
            <person name="Cohen O."/>
            <person name="Gilbert J.A."/>
            <person name="Pupko T."/>
            <person name="Shuman H.A."/>
            <person name="Segal G."/>
        </authorList>
    </citation>
    <scope>NUCLEOTIDE SEQUENCE [LARGE SCALE GENOMIC DNA]</scope>
    <source>
        <strain evidence="2 3">ATCC 49655</strain>
    </source>
</reference>